<organism evidence="1 2">
    <name type="scientific">Linnemannia exigua</name>
    <dbReference type="NCBI Taxonomy" id="604196"/>
    <lineage>
        <taxon>Eukaryota</taxon>
        <taxon>Fungi</taxon>
        <taxon>Fungi incertae sedis</taxon>
        <taxon>Mucoromycota</taxon>
        <taxon>Mortierellomycotina</taxon>
        <taxon>Mortierellomycetes</taxon>
        <taxon>Mortierellales</taxon>
        <taxon>Mortierellaceae</taxon>
        <taxon>Linnemannia</taxon>
    </lineage>
</organism>
<name>A0AAD4D3R5_9FUNG</name>
<proteinExistence type="predicted"/>
<gene>
    <name evidence="1" type="ORF">BGZ95_003799</name>
</gene>
<sequence>MASSSGLSTVLNITELTSALARFLTGCDLSRCIQVNKAWFNTFTPHIWESAHVSDHGFRGRPKPTHSRYQLPEEDPDWNLALRRYGHLVRSLAASHPRTLRELGTSVTNLRALDLNYFVVDYNGLFHFNGRWHEFTLGSTAVLCSIFEYNTMTLTTVRITVTLQDDMSALTEALRLVSTLQELVIFDMAPPRTRSHYLDVLVDACAPTTNLRRLVCFQGTVPENAKAVPTLVATHDAQELGTPIRAKVNGAGPESIKGIQELRWSTPCFLEVDDRDRVIKTLRGCGSALQRFQFDAFADVKAEYLFDAIHNSCTNLRQLSFATSNDSQGNKGLWIYLLEICPFLEVLLIRNNIPAELLVDVLECRHASTLQRLHLCIAKRNSDRSVLLRIPEICPRLEDFVCHWPVSTVCLLSQLAPLSEYSAQWACAKTLRRLTLCIGTPYRQRINQHQGTPTRIIWTKTSLREGHASMKYSKKLKCSLNGDENLVAVFE</sequence>
<evidence type="ECO:0000313" key="2">
    <source>
        <dbReference type="Proteomes" id="UP001194580"/>
    </source>
</evidence>
<dbReference type="Gene3D" id="3.80.10.10">
    <property type="entry name" value="Ribonuclease Inhibitor"/>
    <property type="match status" value="1"/>
</dbReference>
<protein>
    <recommendedName>
        <fullName evidence="3">F-box domain-containing protein</fullName>
    </recommendedName>
</protein>
<reference evidence="1" key="1">
    <citation type="journal article" date="2020" name="Fungal Divers.">
        <title>Resolving the Mortierellaceae phylogeny through synthesis of multi-gene phylogenetics and phylogenomics.</title>
        <authorList>
            <person name="Vandepol N."/>
            <person name="Liber J."/>
            <person name="Desiro A."/>
            <person name="Na H."/>
            <person name="Kennedy M."/>
            <person name="Barry K."/>
            <person name="Grigoriev I.V."/>
            <person name="Miller A.N."/>
            <person name="O'Donnell K."/>
            <person name="Stajich J.E."/>
            <person name="Bonito G."/>
        </authorList>
    </citation>
    <scope>NUCLEOTIDE SEQUENCE</scope>
    <source>
        <strain evidence="1">NRRL 28262</strain>
    </source>
</reference>
<dbReference type="SUPFAM" id="SSF52047">
    <property type="entry name" value="RNI-like"/>
    <property type="match status" value="1"/>
</dbReference>
<dbReference type="InterPro" id="IPR032675">
    <property type="entry name" value="LRR_dom_sf"/>
</dbReference>
<dbReference type="EMBL" id="JAAAIL010001891">
    <property type="protein sequence ID" value="KAG0263449.1"/>
    <property type="molecule type" value="Genomic_DNA"/>
</dbReference>
<dbReference type="Proteomes" id="UP001194580">
    <property type="component" value="Unassembled WGS sequence"/>
</dbReference>
<evidence type="ECO:0008006" key="3">
    <source>
        <dbReference type="Google" id="ProtNLM"/>
    </source>
</evidence>
<accession>A0AAD4D3R5</accession>
<dbReference type="AlphaFoldDB" id="A0AAD4D3R5"/>
<keyword evidence="2" id="KW-1185">Reference proteome</keyword>
<evidence type="ECO:0000313" key="1">
    <source>
        <dbReference type="EMBL" id="KAG0263449.1"/>
    </source>
</evidence>
<comment type="caution">
    <text evidence="1">The sequence shown here is derived from an EMBL/GenBank/DDBJ whole genome shotgun (WGS) entry which is preliminary data.</text>
</comment>